<evidence type="ECO:0000256" key="1">
    <source>
        <dbReference type="ARBA" id="ARBA00004141"/>
    </source>
</evidence>
<comment type="subcellular location">
    <subcellularLocation>
        <location evidence="1">Membrane</location>
        <topology evidence="1">Multi-pass membrane protein</topology>
    </subcellularLocation>
</comment>
<dbReference type="RefSeq" id="WP_257594450.1">
    <property type="nucleotide sequence ID" value="NZ_JANKHH010000001.1"/>
</dbReference>
<feature type="transmembrane region" description="Helical" evidence="6">
    <location>
        <begin position="267"/>
        <end position="284"/>
    </location>
</feature>
<evidence type="ECO:0000256" key="5">
    <source>
        <dbReference type="ARBA" id="ARBA00023136"/>
    </source>
</evidence>
<name>A0ABT1XM90_9SPHN</name>
<dbReference type="PANTHER" id="PTHR22911:SF6">
    <property type="entry name" value="SOLUTE CARRIER FAMILY 35 MEMBER G1"/>
    <property type="match status" value="1"/>
</dbReference>
<comment type="similarity">
    <text evidence="2">Belongs to the drug/metabolite transporter (DMT) superfamily. 10 TMS drug/metabolite exporter (DME) (TC 2.A.7.3) family.</text>
</comment>
<evidence type="ECO:0000313" key="9">
    <source>
        <dbReference type="Proteomes" id="UP001206067"/>
    </source>
</evidence>
<feature type="transmembrane region" description="Helical" evidence="6">
    <location>
        <begin position="185"/>
        <end position="206"/>
    </location>
</feature>
<reference evidence="8 9" key="1">
    <citation type="submission" date="2022-08" db="EMBL/GenBank/DDBJ databases">
        <title>Polyphasic taxonomy analysis of Qipengyuania sp.RS5-5.</title>
        <authorList>
            <person name="Xamxidin M."/>
            <person name="Wu M."/>
        </authorList>
    </citation>
    <scope>NUCLEOTIDE SEQUENCE [LARGE SCALE GENOMIC DNA]</scope>
    <source>
        <strain evidence="8 9">RS5-5</strain>
    </source>
</reference>
<feature type="transmembrane region" description="Helical" evidence="6">
    <location>
        <begin position="155"/>
        <end position="173"/>
    </location>
</feature>
<evidence type="ECO:0000259" key="7">
    <source>
        <dbReference type="Pfam" id="PF00892"/>
    </source>
</evidence>
<feature type="transmembrane region" description="Helical" evidence="6">
    <location>
        <begin position="124"/>
        <end position="143"/>
    </location>
</feature>
<keyword evidence="5 6" id="KW-0472">Membrane</keyword>
<keyword evidence="4 6" id="KW-1133">Transmembrane helix</keyword>
<evidence type="ECO:0000313" key="8">
    <source>
        <dbReference type="EMBL" id="MCR2832692.1"/>
    </source>
</evidence>
<evidence type="ECO:0000256" key="6">
    <source>
        <dbReference type="SAM" id="Phobius"/>
    </source>
</evidence>
<comment type="caution">
    <text evidence="8">The sequence shown here is derived from an EMBL/GenBank/DDBJ whole genome shotgun (WGS) entry which is preliminary data.</text>
</comment>
<keyword evidence="9" id="KW-1185">Reference proteome</keyword>
<proteinExistence type="inferred from homology"/>
<evidence type="ECO:0000256" key="3">
    <source>
        <dbReference type="ARBA" id="ARBA00022692"/>
    </source>
</evidence>
<dbReference type="SUPFAM" id="SSF103481">
    <property type="entry name" value="Multidrug resistance efflux transporter EmrE"/>
    <property type="match status" value="2"/>
</dbReference>
<dbReference type="Proteomes" id="UP001206067">
    <property type="component" value="Unassembled WGS sequence"/>
</dbReference>
<feature type="transmembrane region" description="Helical" evidence="6">
    <location>
        <begin position="212"/>
        <end position="234"/>
    </location>
</feature>
<feature type="domain" description="EamA" evidence="7">
    <location>
        <begin position="10"/>
        <end position="139"/>
    </location>
</feature>
<feature type="transmembrane region" description="Helical" evidence="6">
    <location>
        <begin position="32"/>
        <end position="56"/>
    </location>
</feature>
<feature type="domain" description="EamA" evidence="7">
    <location>
        <begin position="154"/>
        <end position="283"/>
    </location>
</feature>
<feature type="transmembrane region" description="Helical" evidence="6">
    <location>
        <begin position="68"/>
        <end position="88"/>
    </location>
</feature>
<feature type="transmembrane region" description="Helical" evidence="6">
    <location>
        <begin position="94"/>
        <end position="117"/>
    </location>
</feature>
<dbReference type="InterPro" id="IPR000620">
    <property type="entry name" value="EamA_dom"/>
</dbReference>
<evidence type="ECO:0000256" key="4">
    <source>
        <dbReference type="ARBA" id="ARBA00022989"/>
    </source>
</evidence>
<dbReference type="InterPro" id="IPR037185">
    <property type="entry name" value="EmrE-like"/>
</dbReference>
<feature type="transmembrane region" description="Helical" evidence="6">
    <location>
        <begin position="7"/>
        <end position="26"/>
    </location>
</feature>
<gene>
    <name evidence="8" type="ORF">NSO95_01920</name>
</gene>
<keyword evidence="3 6" id="KW-0812">Transmembrane</keyword>
<sequence length="300" mass="32229">MTRHPHLLPLLAAMLGVGFLSLMDAFMKAAALAAGAYSAAVMRSLFGAGIVGPLWWFRERKWPRTSVLKLHLLRGTVSAFMALSFFYGLTKLPIAEAIAISFIAPLIALYLAAILLGEEIRREAILASVLGFVGTLVIVAGRLGTAEGDLETLKGLAAILFSALLYAWNFIIIRQQALVSSPLEATTFHSGVGCVVLAVFAPWFFTLPEPRVMADIAVAAVLTVGGALSITWAYARAEAQVLVPMEYTGFLWASLFGWLFFAEQVTPATLAGTLLIVAGCWIAARKQPEPPPTMPQDIPV</sequence>
<dbReference type="PANTHER" id="PTHR22911">
    <property type="entry name" value="ACYL-MALONYL CONDENSING ENZYME-RELATED"/>
    <property type="match status" value="1"/>
</dbReference>
<dbReference type="Pfam" id="PF00892">
    <property type="entry name" value="EamA"/>
    <property type="match status" value="2"/>
</dbReference>
<dbReference type="Gene3D" id="1.10.3730.20">
    <property type="match status" value="1"/>
</dbReference>
<evidence type="ECO:0000256" key="2">
    <source>
        <dbReference type="ARBA" id="ARBA00009853"/>
    </source>
</evidence>
<dbReference type="EMBL" id="JANKHH010000001">
    <property type="protein sequence ID" value="MCR2832692.1"/>
    <property type="molecule type" value="Genomic_DNA"/>
</dbReference>
<feature type="transmembrane region" description="Helical" evidence="6">
    <location>
        <begin position="241"/>
        <end position="261"/>
    </location>
</feature>
<accession>A0ABT1XM90</accession>
<protein>
    <submittedName>
        <fullName evidence="8">DMT family transporter</fullName>
    </submittedName>
</protein>
<organism evidence="8 9">
    <name type="scientific">Parerythrobacter lacustris</name>
    <dbReference type="NCBI Taxonomy" id="2969984"/>
    <lineage>
        <taxon>Bacteria</taxon>
        <taxon>Pseudomonadati</taxon>
        <taxon>Pseudomonadota</taxon>
        <taxon>Alphaproteobacteria</taxon>
        <taxon>Sphingomonadales</taxon>
        <taxon>Erythrobacteraceae</taxon>
        <taxon>Parerythrobacter</taxon>
    </lineage>
</organism>